<proteinExistence type="inferred from homology"/>
<gene>
    <name evidence="5" type="ORF">IAD04_00540</name>
</gene>
<protein>
    <submittedName>
        <fullName evidence="5">Site-specific integrase</fullName>
    </submittedName>
</protein>
<dbReference type="Gene3D" id="1.10.443.10">
    <property type="entry name" value="Intergrase catalytic core"/>
    <property type="match status" value="1"/>
</dbReference>
<reference evidence="5" key="1">
    <citation type="submission" date="2020-10" db="EMBL/GenBank/DDBJ databases">
        <authorList>
            <person name="Gilroy R."/>
        </authorList>
    </citation>
    <scope>NUCLEOTIDE SEQUENCE</scope>
    <source>
        <strain evidence="5">14508</strain>
    </source>
</reference>
<dbReference type="InterPro" id="IPR002104">
    <property type="entry name" value="Integrase_catalytic"/>
</dbReference>
<evidence type="ECO:0000259" key="4">
    <source>
        <dbReference type="PROSITE" id="PS51898"/>
    </source>
</evidence>
<dbReference type="InterPro" id="IPR050090">
    <property type="entry name" value="Tyrosine_recombinase_XerCD"/>
</dbReference>
<sequence>MLALTWQDIDFKNEMLFIRHTQSIIKKDQKNILTLTEPKSKSSKRIIPLSPFLLQFLKKMKEKSSSIYIISTKRNQMVSIRNYQRLFQNLLCHCHLPLYSFHSLRHTFATRAIEWGMDVKTLSEILGHANASMTLNRYVHSVFVHKRKQMNQMTKSLI</sequence>
<keyword evidence="3" id="KW-0233">DNA recombination</keyword>
<evidence type="ECO:0000256" key="1">
    <source>
        <dbReference type="ARBA" id="ARBA00008857"/>
    </source>
</evidence>
<organism evidence="5 6">
    <name type="scientific">Candidatus Caccosoma faecigallinarum</name>
    <dbReference type="NCBI Taxonomy" id="2840720"/>
    <lineage>
        <taxon>Bacteria</taxon>
        <taxon>Bacillati</taxon>
        <taxon>Bacillota</taxon>
        <taxon>Bacillota incertae sedis</taxon>
        <taxon>Candidatus Caccosoma</taxon>
    </lineage>
</organism>
<name>A0A9D1K953_9FIRM</name>
<evidence type="ECO:0000256" key="2">
    <source>
        <dbReference type="ARBA" id="ARBA00023125"/>
    </source>
</evidence>
<reference evidence="5" key="2">
    <citation type="journal article" date="2021" name="PeerJ">
        <title>Extensive microbial diversity within the chicken gut microbiome revealed by metagenomics and culture.</title>
        <authorList>
            <person name="Gilroy R."/>
            <person name="Ravi A."/>
            <person name="Getino M."/>
            <person name="Pursley I."/>
            <person name="Horton D.L."/>
            <person name="Alikhan N.F."/>
            <person name="Baker D."/>
            <person name="Gharbi K."/>
            <person name="Hall N."/>
            <person name="Watson M."/>
            <person name="Adriaenssens E.M."/>
            <person name="Foster-Nyarko E."/>
            <person name="Jarju S."/>
            <person name="Secka A."/>
            <person name="Antonio M."/>
            <person name="Oren A."/>
            <person name="Chaudhuri R.R."/>
            <person name="La Ragione R."/>
            <person name="Hildebrand F."/>
            <person name="Pallen M.J."/>
        </authorList>
    </citation>
    <scope>NUCLEOTIDE SEQUENCE</scope>
    <source>
        <strain evidence="5">14508</strain>
    </source>
</reference>
<dbReference type="PROSITE" id="PS51898">
    <property type="entry name" value="TYR_RECOMBINASE"/>
    <property type="match status" value="1"/>
</dbReference>
<dbReference type="PANTHER" id="PTHR30349">
    <property type="entry name" value="PHAGE INTEGRASE-RELATED"/>
    <property type="match status" value="1"/>
</dbReference>
<feature type="domain" description="Tyr recombinase" evidence="4">
    <location>
        <begin position="1"/>
        <end position="151"/>
    </location>
</feature>
<dbReference type="InterPro" id="IPR011010">
    <property type="entry name" value="DNA_brk_join_enz"/>
</dbReference>
<dbReference type="SUPFAM" id="SSF56349">
    <property type="entry name" value="DNA breaking-rejoining enzymes"/>
    <property type="match status" value="1"/>
</dbReference>
<dbReference type="AlphaFoldDB" id="A0A9D1K953"/>
<evidence type="ECO:0000313" key="6">
    <source>
        <dbReference type="Proteomes" id="UP000886893"/>
    </source>
</evidence>
<dbReference type="EMBL" id="DVKI01000016">
    <property type="protein sequence ID" value="HIT16857.1"/>
    <property type="molecule type" value="Genomic_DNA"/>
</dbReference>
<accession>A0A9D1K953</accession>
<comment type="similarity">
    <text evidence="1">Belongs to the 'phage' integrase family.</text>
</comment>
<dbReference type="GO" id="GO:0006310">
    <property type="term" value="P:DNA recombination"/>
    <property type="evidence" value="ECO:0007669"/>
    <property type="project" value="UniProtKB-KW"/>
</dbReference>
<evidence type="ECO:0000256" key="3">
    <source>
        <dbReference type="ARBA" id="ARBA00023172"/>
    </source>
</evidence>
<evidence type="ECO:0000313" key="5">
    <source>
        <dbReference type="EMBL" id="HIT16857.1"/>
    </source>
</evidence>
<dbReference type="PANTHER" id="PTHR30349:SF41">
    <property type="entry name" value="INTEGRASE_RECOMBINASE PROTEIN MJ0367-RELATED"/>
    <property type="match status" value="1"/>
</dbReference>
<keyword evidence="2" id="KW-0238">DNA-binding</keyword>
<dbReference type="Proteomes" id="UP000886893">
    <property type="component" value="Unassembled WGS sequence"/>
</dbReference>
<dbReference type="Pfam" id="PF00589">
    <property type="entry name" value="Phage_integrase"/>
    <property type="match status" value="1"/>
</dbReference>
<dbReference type="InterPro" id="IPR013762">
    <property type="entry name" value="Integrase-like_cat_sf"/>
</dbReference>
<dbReference type="GO" id="GO:0015074">
    <property type="term" value="P:DNA integration"/>
    <property type="evidence" value="ECO:0007669"/>
    <property type="project" value="InterPro"/>
</dbReference>
<comment type="caution">
    <text evidence="5">The sequence shown here is derived from an EMBL/GenBank/DDBJ whole genome shotgun (WGS) entry which is preliminary data.</text>
</comment>
<dbReference type="CDD" id="cd01189">
    <property type="entry name" value="INT_ICEBs1_C_like"/>
    <property type="match status" value="1"/>
</dbReference>
<dbReference type="GO" id="GO:0003677">
    <property type="term" value="F:DNA binding"/>
    <property type="evidence" value="ECO:0007669"/>
    <property type="project" value="UniProtKB-KW"/>
</dbReference>